<dbReference type="EMBL" id="JACRSR010000001">
    <property type="protein sequence ID" value="MBC8530331.1"/>
    <property type="molecule type" value="Genomic_DNA"/>
</dbReference>
<evidence type="ECO:0000313" key="2">
    <source>
        <dbReference type="EMBL" id="MBC8530331.1"/>
    </source>
</evidence>
<sequence length="177" mass="19293">MRKWGKRAFWTGTALACLAVLYFGGQALLGLGGSAFRPWVSTAVIGLGVLLGCVFLVMLIVLTVKLVLEPLGRGGWRTVQRIVGPLAAAGLLWMMIFAGRAGLLGLVFSIKPEHVMDRDGARMVAVVNSFLEVTVNYHAYQNFLTMGKDVLIYEDYGNGGYDPFEEGRDAQPLRTLP</sequence>
<reference evidence="2" key="1">
    <citation type="submission" date="2020-08" db="EMBL/GenBank/DDBJ databases">
        <title>Genome public.</title>
        <authorList>
            <person name="Liu C."/>
            <person name="Sun Q."/>
        </authorList>
    </citation>
    <scope>NUCLEOTIDE SEQUENCE</scope>
    <source>
        <strain evidence="2">NSJ-53</strain>
    </source>
</reference>
<feature type="transmembrane region" description="Helical" evidence="1">
    <location>
        <begin position="83"/>
        <end position="108"/>
    </location>
</feature>
<name>A0A926HPM1_9FIRM</name>
<evidence type="ECO:0000256" key="1">
    <source>
        <dbReference type="SAM" id="Phobius"/>
    </source>
</evidence>
<keyword evidence="1" id="KW-1133">Transmembrane helix</keyword>
<comment type="caution">
    <text evidence="2">The sequence shown here is derived from an EMBL/GenBank/DDBJ whole genome shotgun (WGS) entry which is preliminary data.</text>
</comment>
<proteinExistence type="predicted"/>
<dbReference type="Proteomes" id="UP000623172">
    <property type="component" value="Unassembled WGS sequence"/>
</dbReference>
<feature type="transmembrane region" description="Helical" evidence="1">
    <location>
        <begin position="39"/>
        <end position="62"/>
    </location>
</feature>
<protein>
    <submittedName>
        <fullName evidence="2">Uncharacterized protein</fullName>
    </submittedName>
</protein>
<dbReference type="RefSeq" id="WP_249314228.1">
    <property type="nucleotide sequence ID" value="NZ_JACRSR010000001.1"/>
</dbReference>
<evidence type="ECO:0000313" key="3">
    <source>
        <dbReference type="Proteomes" id="UP000623172"/>
    </source>
</evidence>
<accession>A0A926HPM1</accession>
<keyword evidence="1" id="KW-0812">Transmembrane</keyword>
<keyword evidence="3" id="KW-1185">Reference proteome</keyword>
<organism evidence="2 3">
    <name type="scientific">Gehongia tenuis</name>
    <dbReference type="NCBI Taxonomy" id="2763655"/>
    <lineage>
        <taxon>Bacteria</taxon>
        <taxon>Bacillati</taxon>
        <taxon>Bacillota</taxon>
        <taxon>Clostridia</taxon>
        <taxon>Christensenellales</taxon>
        <taxon>Christensenellaceae</taxon>
        <taxon>Gehongia</taxon>
    </lineage>
</organism>
<dbReference type="AlphaFoldDB" id="A0A926HPM1"/>
<gene>
    <name evidence="2" type="ORF">H8696_00525</name>
</gene>
<keyword evidence="1" id="KW-0472">Membrane</keyword>